<dbReference type="EMBL" id="ML994816">
    <property type="protein sequence ID" value="KAF2174604.1"/>
    <property type="molecule type" value="Genomic_DNA"/>
</dbReference>
<organism evidence="1 2">
    <name type="scientific">Zopfia rhizophila CBS 207.26</name>
    <dbReference type="NCBI Taxonomy" id="1314779"/>
    <lineage>
        <taxon>Eukaryota</taxon>
        <taxon>Fungi</taxon>
        <taxon>Dikarya</taxon>
        <taxon>Ascomycota</taxon>
        <taxon>Pezizomycotina</taxon>
        <taxon>Dothideomycetes</taxon>
        <taxon>Dothideomycetes incertae sedis</taxon>
        <taxon>Zopfiaceae</taxon>
        <taxon>Zopfia</taxon>
    </lineage>
</organism>
<dbReference type="Proteomes" id="UP000800200">
    <property type="component" value="Unassembled WGS sequence"/>
</dbReference>
<dbReference type="AlphaFoldDB" id="A0A6A6D599"/>
<evidence type="ECO:0000313" key="1">
    <source>
        <dbReference type="EMBL" id="KAF2174604.1"/>
    </source>
</evidence>
<keyword evidence="2" id="KW-1185">Reference proteome</keyword>
<accession>A0A6A6D599</accession>
<gene>
    <name evidence="1" type="ORF">K469DRAFT_687145</name>
</gene>
<evidence type="ECO:0000313" key="2">
    <source>
        <dbReference type="Proteomes" id="UP000800200"/>
    </source>
</evidence>
<sequence>MTSYGGTVKRAWKGKDHAPIVAITLIQLASPSQWIHYIFEAQESALSCPISQVVEGAGYKGTPYLSKQYYSNHSFPKILLAALLTFLKMSNSEATVKDPTLYQDMGILLLAKPDSSNEAVATTEQLAPERKSYLGSGEMNTEVKRIKHSPREIKKPSLYNLLRAMERMSTLATQLSYKLTQQDTRISGCEKNDRYIISYLGEIDDQLDSLGSGLKETKDII</sequence>
<protein>
    <submittedName>
        <fullName evidence="1">Uncharacterized protein</fullName>
    </submittedName>
</protein>
<name>A0A6A6D599_9PEZI</name>
<proteinExistence type="predicted"/>
<reference evidence="1" key="1">
    <citation type="journal article" date="2020" name="Stud. Mycol.">
        <title>101 Dothideomycetes genomes: a test case for predicting lifestyles and emergence of pathogens.</title>
        <authorList>
            <person name="Haridas S."/>
            <person name="Albert R."/>
            <person name="Binder M."/>
            <person name="Bloem J."/>
            <person name="Labutti K."/>
            <person name="Salamov A."/>
            <person name="Andreopoulos B."/>
            <person name="Baker S."/>
            <person name="Barry K."/>
            <person name="Bills G."/>
            <person name="Bluhm B."/>
            <person name="Cannon C."/>
            <person name="Castanera R."/>
            <person name="Culley D."/>
            <person name="Daum C."/>
            <person name="Ezra D."/>
            <person name="Gonzalez J."/>
            <person name="Henrissat B."/>
            <person name="Kuo A."/>
            <person name="Liang C."/>
            <person name="Lipzen A."/>
            <person name="Lutzoni F."/>
            <person name="Magnuson J."/>
            <person name="Mondo S."/>
            <person name="Nolan M."/>
            <person name="Ohm R."/>
            <person name="Pangilinan J."/>
            <person name="Park H.-J."/>
            <person name="Ramirez L."/>
            <person name="Alfaro M."/>
            <person name="Sun H."/>
            <person name="Tritt A."/>
            <person name="Yoshinaga Y."/>
            <person name="Zwiers L.-H."/>
            <person name="Turgeon B."/>
            <person name="Goodwin S."/>
            <person name="Spatafora J."/>
            <person name="Crous P."/>
            <person name="Grigoriev I."/>
        </authorList>
    </citation>
    <scope>NUCLEOTIDE SEQUENCE</scope>
    <source>
        <strain evidence="1">CBS 207.26</strain>
    </source>
</reference>
<dbReference type="OrthoDB" id="5286367at2759"/>